<feature type="transmembrane region" description="Helical" evidence="11">
    <location>
        <begin position="191"/>
        <end position="213"/>
    </location>
</feature>
<evidence type="ECO:0000313" key="14">
    <source>
        <dbReference type="WBParaSite" id="PSAMB.scaffold1811size27692.g14985.t1"/>
    </source>
</evidence>
<feature type="transmembrane region" description="Helical" evidence="11">
    <location>
        <begin position="141"/>
        <end position="163"/>
    </location>
</feature>
<dbReference type="Gene3D" id="1.20.1070.10">
    <property type="entry name" value="Rhodopsin 7-helix transmembrane proteins"/>
    <property type="match status" value="1"/>
</dbReference>
<dbReference type="AlphaFoldDB" id="A0A914VDF7"/>
<keyword evidence="4 11" id="KW-1133">Transmembrane helix</keyword>
<name>A0A914VDF7_9BILA</name>
<reference evidence="14" key="1">
    <citation type="submission" date="2022-11" db="UniProtKB">
        <authorList>
            <consortium name="WormBaseParasite"/>
        </authorList>
    </citation>
    <scope>IDENTIFICATION</scope>
</reference>
<comment type="subcellular location">
    <subcellularLocation>
        <location evidence="1">Cell membrane</location>
        <topology evidence="1">Multi-pass membrane protein</topology>
    </subcellularLocation>
</comment>
<evidence type="ECO:0000256" key="8">
    <source>
        <dbReference type="ARBA" id="ARBA00023180"/>
    </source>
</evidence>
<dbReference type="CDD" id="cd00637">
    <property type="entry name" value="7tm_classA_rhodopsin-like"/>
    <property type="match status" value="1"/>
</dbReference>
<sequence>MNASVVGNDTSAPTSSLGGMFWASMFILAEATIALIVNLYLLFATRWLRKPVTVTLLLCVSLTASDALCALCYMSSMIIDVLLPQAYDRQTFVSNCWSLLLEACKLAAFLASVLHLLALALNHYIGIVHPLRRQIVTRGSVRAAIVVAYALPLVAFLLVFSAVPDLGFRAPRAWAFFRIDGCESNAMNQMLAYRLFVVAPFITFVVIVTYLYAGILIHLRQTRQETLIIRSVSTRSESNDRRSDRKLLFTLILLAGSAVVGWLPTMVNFIIICRKCVLPLSGTVAIIIGFATQALNILKLIIDAFIYASRLVEIRYALWAMHADFRKCITGYQLATDGVPREFHRYFNETKDTRMSPFERSIANASRKSVSISAHESQKNRSHSKLDQSPSTAL</sequence>
<feature type="transmembrane region" description="Helical" evidence="11">
    <location>
        <begin position="20"/>
        <end position="43"/>
    </location>
</feature>
<dbReference type="GO" id="GO:0005886">
    <property type="term" value="C:plasma membrane"/>
    <property type="evidence" value="ECO:0007669"/>
    <property type="project" value="UniProtKB-SubCell"/>
</dbReference>
<evidence type="ECO:0000256" key="1">
    <source>
        <dbReference type="ARBA" id="ARBA00004651"/>
    </source>
</evidence>
<organism evidence="13 14">
    <name type="scientific">Plectus sambesii</name>
    <dbReference type="NCBI Taxonomy" id="2011161"/>
    <lineage>
        <taxon>Eukaryota</taxon>
        <taxon>Metazoa</taxon>
        <taxon>Ecdysozoa</taxon>
        <taxon>Nematoda</taxon>
        <taxon>Chromadorea</taxon>
        <taxon>Plectida</taxon>
        <taxon>Plectina</taxon>
        <taxon>Plectoidea</taxon>
        <taxon>Plectidae</taxon>
        <taxon>Plectus</taxon>
    </lineage>
</organism>
<dbReference type="Pfam" id="PF00001">
    <property type="entry name" value="7tm_1"/>
    <property type="match status" value="1"/>
</dbReference>
<evidence type="ECO:0000259" key="12">
    <source>
        <dbReference type="PROSITE" id="PS50262"/>
    </source>
</evidence>
<keyword evidence="2" id="KW-1003">Cell membrane</keyword>
<keyword evidence="9" id="KW-0807">Transducer</keyword>
<keyword evidence="3 11" id="KW-0812">Transmembrane</keyword>
<evidence type="ECO:0000256" key="5">
    <source>
        <dbReference type="ARBA" id="ARBA00023040"/>
    </source>
</evidence>
<dbReference type="PANTHER" id="PTHR24246:SF27">
    <property type="entry name" value="ADENOSINE RECEPTOR, ISOFORM A"/>
    <property type="match status" value="1"/>
</dbReference>
<dbReference type="PROSITE" id="PS50262">
    <property type="entry name" value="G_PROTEIN_RECEP_F1_2"/>
    <property type="match status" value="1"/>
</dbReference>
<feature type="domain" description="G-protein coupled receptors family 1 profile" evidence="12">
    <location>
        <begin position="37"/>
        <end position="307"/>
    </location>
</feature>
<dbReference type="PRINTS" id="PR00237">
    <property type="entry name" value="GPCRRHODOPSN"/>
</dbReference>
<proteinExistence type="predicted"/>
<dbReference type="SUPFAM" id="SSF81321">
    <property type="entry name" value="Family A G protein-coupled receptor-like"/>
    <property type="match status" value="1"/>
</dbReference>
<keyword evidence="13" id="KW-1185">Reference proteome</keyword>
<keyword evidence="5" id="KW-0297">G-protein coupled receptor</keyword>
<feature type="transmembrane region" description="Helical" evidence="11">
    <location>
        <begin position="55"/>
        <end position="79"/>
    </location>
</feature>
<dbReference type="WBParaSite" id="PSAMB.scaffold1811size27692.g14985.t1">
    <property type="protein sequence ID" value="PSAMB.scaffold1811size27692.g14985.t1"/>
    <property type="gene ID" value="PSAMB.scaffold1811size27692.g14985"/>
</dbReference>
<evidence type="ECO:0000256" key="11">
    <source>
        <dbReference type="SAM" id="Phobius"/>
    </source>
</evidence>
<dbReference type="PANTHER" id="PTHR24246">
    <property type="entry name" value="OLFACTORY RECEPTOR AND ADENOSINE RECEPTOR"/>
    <property type="match status" value="1"/>
</dbReference>
<evidence type="ECO:0000256" key="6">
    <source>
        <dbReference type="ARBA" id="ARBA00023136"/>
    </source>
</evidence>
<dbReference type="InterPro" id="IPR000276">
    <property type="entry name" value="GPCR_Rhodpsn"/>
</dbReference>
<keyword evidence="6 11" id="KW-0472">Membrane</keyword>
<evidence type="ECO:0000256" key="7">
    <source>
        <dbReference type="ARBA" id="ARBA00023170"/>
    </source>
</evidence>
<protein>
    <submittedName>
        <fullName evidence="14">G-protein coupled receptors family 1 profile domain-containing protein</fullName>
    </submittedName>
</protein>
<feature type="transmembrane region" description="Helical" evidence="11">
    <location>
        <begin position="247"/>
        <end position="272"/>
    </location>
</feature>
<feature type="transmembrane region" description="Helical" evidence="11">
    <location>
        <begin position="99"/>
        <end position="121"/>
    </location>
</feature>
<evidence type="ECO:0000256" key="10">
    <source>
        <dbReference type="SAM" id="MobiDB-lite"/>
    </source>
</evidence>
<evidence type="ECO:0000256" key="4">
    <source>
        <dbReference type="ARBA" id="ARBA00022989"/>
    </source>
</evidence>
<dbReference type="Proteomes" id="UP000887566">
    <property type="component" value="Unplaced"/>
</dbReference>
<dbReference type="InterPro" id="IPR017452">
    <property type="entry name" value="GPCR_Rhodpsn_7TM"/>
</dbReference>
<evidence type="ECO:0000313" key="13">
    <source>
        <dbReference type="Proteomes" id="UP000887566"/>
    </source>
</evidence>
<feature type="transmembrane region" description="Helical" evidence="11">
    <location>
        <begin position="284"/>
        <end position="308"/>
    </location>
</feature>
<evidence type="ECO:0000256" key="3">
    <source>
        <dbReference type="ARBA" id="ARBA00022692"/>
    </source>
</evidence>
<feature type="region of interest" description="Disordered" evidence="10">
    <location>
        <begin position="371"/>
        <end position="394"/>
    </location>
</feature>
<evidence type="ECO:0000256" key="9">
    <source>
        <dbReference type="ARBA" id="ARBA00023224"/>
    </source>
</evidence>
<dbReference type="GO" id="GO:0004930">
    <property type="term" value="F:G protein-coupled receptor activity"/>
    <property type="evidence" value="ECO:0007669"/>
    <property type="project" value="UniProtKB-KW"/>
</dbReference>
<keyword evidence="7" id="KW-0675">Receptor</keyword>
<accession>A0A914VDF7</accession>
<keyword evidence="8" id="KW-0325">Glycoprotein</keyword>
<evidence type="ECO:0000256" key="2">
    <source>
        <dbReference type="ARBA" id="ARBA00022475"/>
    </source>
</evidence>